<evidence type="ECO:0000313" key="4">
    <source>
        <dbReference type="Proteomes" id="UP000198844"/>
    </source>
</evidence>
<dbReference type="EMBL" id="FPBH01000036">
    <property type="protein sequence ID" value="SFU25457.1"/>
    <property type="molecule type" value="Genomic_DNA"/>
</dbReference>
<evidence type="ECO:0000313" key="3">
    <source>
        <dbReference type="EMBL" id="SFU25457.1"/>
    </source>
</evidence>
<gene>
    <name evidence="2" type="ORF">R69658_04656</name>
    <name evidence="3" type="ORF">SAMN05192563_103671</name>
</gene>
<reference evidence="2 5" key="2">
    <citation type="submission" date="2021-02" db="EMBL/GenBank/DDBJ databases">
        <authorList>
            <person name="Vanwijnsberghe S."/>
        </authorList>
    </citation>
    <scope>NUCLEOTIDE SEQUENCE [LARGE SCALE GENOMIC DNA]</scope>
    <source>
        <strain evidence="2 5">R-69658</strain>
    </source>
</reference>
<dbReference type="PANTHER" id="PTHR43628">
    <property type="entry name" value="ACTIVATOR OF C KINASE PROTEIN 1-RELATED"/>
    <property type="match status" value="1"/>
</dbReference>
<evidence type="ECO:0000313" key="5">
    <source>
        <dbReference type="Proteomes" id="UP000674425"/>
    </source>
</evidence>
<evidence type="ECO:0000256" key="1">
    <source>
        <dbReference type="SAM" id="SignalP"/>
    </source>
</evidence>
<keyword evidence="1" id="KW-0732">Signal</keyword>
<dbReference type="Gene3D" id="1.25.40.10">
    <property type="entry name" value="Tetratricopeptide repeat domain"/>
    <property type="match status" value="1"/>
</dbReference>
<accession>A0A1I7ENL0</accession>
<evidence type="ECO:0008006" key="6">
    <source>
        <dbReference type="Google" id="ProtNLM"/>
    </source>
</evidence>
<reference evidence="3 4" key="1">
    <citation type="submission" date="2016-10" db="EMBL/GenBank/DDBJ databases">
        <authorList>
            <person name="de Groot N.N."/>
        </authorList>
    </citation>
    <scope>NUCLEOTIDE SEQUENCE [LARGE SCALE GENOMIC DNA]</scope>
    <source>
        <strain evidence="3 4">LMG 27731</strain>
    </source>
</reference>
<organism evidence="3 4">
    <name type="scientific">Paraburkholderia aspalathi</name>
    <dbReference type="NCBI Taxonomy" id="1324617"/>
    <lineage>
        <taxon>Bacteria</taxon>
        <taxon>Pseudomonadati</taxon>
        <taxon>Pseudomonadota</taxon>
        <taxon>Betaproteobacteria</taxon>
        <taxon>Burkholderiales</taxon>
        <taxon>Burkholderiaceae</taxon>
        <taxon>Paraburkholderia</taxon>
    </lineage>
</organism>
<dbReference type="PROSITE" id="PS51257">
    <property type="entry name" value="PROKAR_LIPOPROTEIN"/>
    <property type="match status" value="1"/>
</dbReference>
<dbReference type="EMBL" id="CAJNAU010000049">
    <property type="protein sequence ID" value="CAE6794379.1"/>
    <property type="molecule type" value="Genomic_DNA"/>
</dbReference>
<name>A0A1I7ENL0_9BURK</name>
<proteinExistence type="predicted"/>
<dbReference type="InterPro" id="IPR006597">
    <property type="entry name" value="Sel1-like"/>
</dbReference>
<dbReference type="SMART" id="SM00671">
    <property type="entry name" value="SEL1"/>
    <property type="match status" value="3"/>
</dbReference>
<keyword evidence="5" id="KW-1185">Reference proteome</keyword>
<dbReference type="Pfam" id="PF08238">
    <property type="entry name" value="Sel1"/>
    <property type="match status" value="3"/>
</dbReference>
<dbReference type="AlphaFoldDB" id="A0A1I7ENL0"/>
<dbReference type="Proteomes" id="UP000674425">
    <property type="component" value="Unassembled WGS sequence"/>
</dbReference>
<dbReference type="Proteomes" id="UP000198844">
    <property type="component" value="Unassembled WGS sequence"/>
</dbReference>
<dbReference type="InterPro" id="IPR052945">
    <property type="entry name" value="Mitotic_Regulator"/>
</dbReference>
<dbReference type="InterPro" id="IPR011990">
    <property type="entry name" value="TPR-like_helical_dom_sf"/>
</dbReference>
<protein>
    <recommendedName>
        <fullName evidence="6">Sel1 repeat-containing protein</fullName>
    </recommendedName>
</protein>
<evidence type="ECO:0000313" key="2">
    <source>
        <dbReference type="EMBL" id="CAE6794379.1"/>
    </source>
</evidence>
<sequence length="227" mass="24297">MIFLSIRRLAFGVAVMLSLTALGGCAVPSSKTQSEREAEVAAHEKAAAESGNVMAEYLYASHLVGQNDLAGAFVYFLKAAQAGDALAQAKVAGYYYYGSGGVTKDYAAAASWMRKSAEQGNDRAQFSLSTMYAEGVGVPKDKAKQIEWLEKAAWQYNRDALNALTRVGDPHGVVQKVEANRDAFLRASNANVQAERLQQAVQQQNSQPAPQRLCPVTMGSVTGLAPC</sequence>
<feature type="signal peptide" evidence="1">
    <location>
        <begin position="1"/>
        <end position="26"/>
    </location>
</feature>
<dbReference type="SUPFAM" id="SSF81901">
    <property type="entry name" value="HCP-like"/>
    <property type="match status" value="1"/>
</dbReference>
<feature type="chain" id="PRO_5011561935" description="Sel1 repeat-containing protein" evidence="1">
    <location>
        <begin position="27"/>
        <end position="227"/>
    </location>
</feature>
<dbReference type="PANTHER" id="PTHR43628:SF1">
    <property type="entry name" value="CHITIN SYNTHASE REGULATORY FACTOR 2-RELATED"/>
    <property type="match status" value="1"/>
</dbReference>